<comment type="similarity">
    <text evidence="4 14">In the N-terminal section; belongs to the cytidine and deoxycytidylate deaminase family.</text>
</comment>
<gene>
    <name evidence="16" type="primary">ribD</name>
    <name evidence="16" type="ORF">ACFP7A_04450</name>
</gene>
<comment type="similarity">
    <text evidence="5 14">In the C-terminal section; belongs to the HTP reductase family.</text>
</comment>
<name>A0ABW1WE79_9BACL</name>
<dbReference type="InterPro" id="IPR024072">
    <property type="entry name" value="DHFR-like_dom_sf"/>
</dbReference>
<evidence type="ECO:0000313" key="17">
    <source>
        <dbReference type="Proteomes" id="UP001596267"/>
    </source>
</evidence>
<evidence type="ECO:0000256" key="1">
    <source>
        <dbReference type="ARBA" id="ARBA00002151"/>
    </source>
</evidence>
<dbReference type="InterPro" id="IPR011549">
    <property type="entry name" value="RibD_C"/>
</dbReference>
<comment type="function">
    <text evidence="1 14">Converts 2,5-diamino-6-(ribosylamino)-4(3h)-pyrimidinone 5'-phosphate into 5-amino-6-(ribosylamino)-2,4(1h,3h)-pyrimidinedione 5'-phosphate.</text>
</comment>
<keyword evidence="7 14" id="KW-0479">Metal-binding</keyword>
<comment type="catalytic activity">
    <reaction evidence="12 14">
        <text>5-amino-6-(5-phospho-D-ribitylamino)uracil + NADP(+) = 5-amino-6-(5-phospho-D-ribosylamino)uracil + NADPH + H(+)</text>
        <dbReference type="Rhea" id="RHEA:17845"/>
        <dbReference type="ChEBI" id="CHEBI:15378"/>
        <dbReference type="ChEBI" id="CHEBI:57783"/>
        <dbReference type="ChEBI" id="CHEBI:58349"/>
        <dbReference type="ChEBI" id="CHEBI:58421"/>
        <dbReference type="ChEBI" id="CHEBI:58453"/>
        <dbReference type="EC" id="1.1.1.193"/>
    </reaction>
</comment>
<dbReference type="EC" id="1.1.1.193" evidence="14"/>
<dbReference type="PROSITE" id="PS00903">
    <property type="entry name" value="CYT_DCMP_DEAMINASES_1"/>
    <property type="match status" value="1"/>
</dbReference>
<protein>
    <recommendedName>
        <fullName evidence="14">Riboflavin biosynthesis protein RibD</fullName>
    </recommendedName>
    <domain>
        <recommendedName>
            <fullName evidence="14">Diaminohydroxyphosphoribosylaminopyrimidine deaminase</fullName>
            <shortName evidence="14">DRAP deaminase</shortName>
            <ecNumber evidence="14">3.5.4.26</ecNumber>
        </recommendedName>
        <alternativeName>
            <fullName evidence="14">Riboflavin-specific deaminase</fullName>
        </alternativeName>
    </domain>
    <domain>
        <recommendedName>
            <fullName evidence="14">5-amino-6-(5-phosphoribosylamino)uracil reductase</fullName>
            <ecNumber evidence="14">1.1.1.193</ecNumber>
        </recommendedName>
        <alternativeName>
            <fullName evidence="14">HTP reductase</fullName>
        </alternativeName>
    </domain>
</protein>
<dbReference type="InterPro" id="IPR002125">
    <property type="entry name" value="CMP_dCMP_dom"/>
</dbReference>
<keyword evidence="14 16" id="KW-0378">Hydrolase</keyword>
<accession>A0ABW1WE79</accession>
<comment type="cofactor">
    <cofactor evidence="14">
        <name>Zn(2+)</name>
        <dbReference type="ChEBI" id="CHEBI:29105"/>
    </cofactor>
    <text evidence="14">Binds 1 zinc ion.</text>
</comment>
<comment type="caution">
    <text evidence="16">The sequence shown here is derived from an EMBL/GenBank/DDBJ whole genome shotgun (WGS) entry which is preliminary data.</text>
</comment>
<comment type="pathway">
    <text evidence="2 14">Cofactor biosynthesis; riboflavin biosynthesis; 5-amino-6-(D-ribitylamino)uracil from GTP: step 2/4.</text>
</comment>
<evidence type="ECO:0000256" key="11">
    <source>
        <dbReference type="ARBA" id="ARBA00023268"/>
    </source>
</evidence>
<evidence type="ECO:0000256" key="8">
    <source>
        <dbReference type="ARBA" id="ARBA00022833"/>
    </source>
</evidence>
<dbReference type="SUPFAM" id="SSF53597">
    <property type="entry name" value="Dihydrofolate reductase-like"/>
    <property type="match status" value="1"/>
</dbReference>
<dbReference type="PIRSF" id="PIRSF006769">
    <property type="entry name" value="RibD"/>
    <property type="match status" value="1"/>
</dbReference>
<comment type="catalytic activity">
    <reaction evidence="13 14">
        <text>2,5-diamino-6-hydroxy-4-(5-phosphoribosylamino)-pyrimidine + H2O + H(+) = 5-amino-6-(5-phospho-D-ribosylamino)uracil + NH4(+)</text>
        <dbReference type="Rhea" id="RHEA:21868"/>
        <dbReference type="ChEBI" id="CHEBI:15377"/>
        <dbReference type="ChEBI" id="CHEBI:15378"/>
        <dbReference type="ChEBI" id="CHEBI:28938"/>
        <dbReference type="ChEBI" id="CHEBI:58453"/>
        <dbReference type="ChEBI" id="CHEBI:58614"/>
        <dbReference type="EC" id="3.5.4.26"/>
    </reaction>
</comment>
<dbReference type="NCBIfam" id="TIGR00326">
    <property type="entry name" value="eubact_ribD"/>
    <property type="match status" value="1"/>
</dbReference>
<dbReference type="InterPro" id="IPR016192">
    <property type="entry name" value="APOBEC/CMP_deaminase_Zn-bd"/>
</dbReference>
<evidence type="ECO:0000256" key="9">
    <source>
        <dbReference type="ARBA" id="ARBA00022857"/>
    </source>
</evidence>
<sequence length="361" mass="38993">MDEQYMKLALDLARATVGQTSPNPAVGAVVLNHGEIVGVGAHLKAGEAHAEVHALQMAGDRAEGGTLYVTLEPCSHFGKTPPCADLIIKKKLKKVVIASSDPNPLVSGRGIAKMRQAGIIVETGLLKEEADQLNPFFFHYIKTGLPFVTLKIACSLDGKTATAAGESQWITSDGSRLDGYQLRKTHDAILVGIKTVLADDPNLTTHTDGGEGNPLRIVLDTHLRIPEDAQLITDQLAPTWIITGSKINADKKQRMQSRQVRIISMPSEQIMIKDVLRYLGEQKITALLVEGGATIHGSFLTASAYQQVITYLAPKLIGGRDATPAIGGQGIPKLADVEQMTLTHVERIEDDLKIILTPKRR</sequence>
<dbReference type="InterPro" id="IPR050765">
    <property type="entry name" value="Riboflavin_Biosynth_HTPR"/>
</dbReference>
<dbReference type="EMBL" id="JBHSTQ010000003">
    <property type="protein sequence ID" value="MFC6385844.1"/>
    <property type="molecule type" value="Genomic_DNA"/>
</dbReference>
<evidence type="ECO:0000256" key="7">
    <source>
        <dbReference type="ARBA" id="ARBA00022723"/>
    </source>
</evidence>
<evidence type="ECO:0000259" key="15">
    <source>
        <dbReference type="PROSITE" id="PS51747"/>
    </source>
</evidence>
<dbReference type="InterPro" id="IPR002734">
    <property type="entry name" value="RibDG_C"/>
</dbReference>
<keyword evidence="11" id="KW-0511">Multifunctional enzyme</keyword>
<evidence type="ECO:0000256" key="3">
    <source>
        <dbReference type="ARBA" id="ARBA00004910"/>
    </source>
</evidence>
<evidence type="ECO:0000256" key="4">
    <source>
        <dbReference type="ARBA" id="ARBA00005259"/>
    </source>
</evidence>
<dbReference type="NCBIfam" id="TIGR00227">
    <property type="entry name" value="ribD_Cterm"/>
    <property type="match status" value="1"/>
</dbReference>
<dbReference type="RefSeq" id="WP_290443395.1">
    <property type="nucleotide sequence ID" value="NZ_JAMXWN010000002.1"/>
</dbReference>
<dbReference type="SUPFAM" id="SSF53927">
    <property type="entry name" value="Cytidine deaminase-like"/>
    <property type="match status" value="1"/>
</dbReference>
<evidence type="ECO:0000256" key="6">
    <source>
        <dbReference type="ARBA" id="ARBA00022619"/>
    </source>
</evidence>
<dbReference type="Proteomes" id="UP001596267">
    <property type="component" value="Unassembled WGS sequence"/>
</dbReference>
<dbReference type="GO" id="GO:0008835">
    <property type="term" value="F:diaminohydroxyphosphoribosylaminopyrimidine deaminase activity"/>
    <property type="evidence" value="ECO:0007669"/>
    <property type="project" value="UniProtKB-EC"/>
</dbReference>
<evidence type="ECO:0000256" key="2">
    <source>
        <dbReference type="ARBA" id="ARBA00004882"/>
    </source>
</evidence>
<organism evidence="16 17">
    <name type="scientific">Sporolactobacillus kofuensis</name>
    <dbReference type="NCBI Taxonomy" id="269672"/>
    <lineage>
        <taxon>Bacteria</taxon>
        <taxon>Bacillati</taxon>
        <taxon>Bacillota</taxon>
        <taxon>Bacilli</taxon>
        <taxon>Bacillales</taxon>
        <taxon>Sporolactobacillaceae</taxon>
        <taxon>Sporolactobacillus</taxon>
    </lineage>
</organism>
<dbReference type="CDD" id="cd01284">
    <property type="entry name" value="Riboflavin_deaminase-reductase"/>
    <property type="match status" value="1"/>
</dbReference>
<reference evidence="17" key="1">
    <citation type="journal article" date="2019" name="Int. J. Syst. Evol. Microbiol.">
        <title>The Global Catalogue of Microorganisms (GCM) 10K type strain sequencing project: providing services to taxonomists for standard genome sequencing and annotation.</title>
        <authorList>
            <consortium name="The Broad Institute Genomics Platform"/>
            <consortium name="The Broad Institute Genome Sequencing Center for Infectious Disease"/>
            <person name="Wu L."/>
            <person name="Ma J."/>
        </authorList>
    </citation>
    <scope>NUCLEOTIDE SEQUENCE [LARGE SCALE GENOMIC DNA]</scope>
    <source>
        <strain evidence="17">CCUG 42001</strain>
    </source>
</reference>
<dbReference type="EC" id="3.5.4.26" evidence="14"/>
<dbReference type="Gene3D" id="3.40.430.10">
    <property type="entry name" value="Dihydrofolate Reductase, subunit A"/>
    <property type="match status" value="1"/>
</dbReference>
<feature type="domain" description="CMP/dCMP-type deaminase" evidence="15">
    <location>
        <begin position="1"/>
        <end position="122"/>
    </location>
</feature>
<evidence type="ECO:0000256" key="10">
    <source>
        <dbReference type="ARBA" id="ARBA00023002"/>
    </source>
</evidence>
<keyword evidence="10 14" id="KW-0560">Oxidoreductase</keyword>
<proteinExistence type="inferred from homology"/>
<dbReference type="Gene3D" id="3.40.140.10">
    <property type="entry name" value="Cytidine Deaminase, domain 2"/>
    <property type="match status" value="1"/>
</dbReference>
<evidence type="ECO:0000256" key="5">
    <source>
        <dbReference type="ARBA" id="ARBA00007417"/>
    </source>
</evidence>
<keyword evidence="6 14" id="KW-0686">Riboflavin biosynthesis</keyword>
<dbReference type="Pfam" id="PF00383">
    <property type="entry name" value="dCMP_cyt_deam_1"/>
    <property type="match status" value="1"/>
</dbReference>
<dbReference type="PANTHER" id="PTHR38011">
    <property type="entry name" value="DIHYDROFOLATE REDUCTASE FAMILY PROTEIN (AFU_ORTHOLOGUE AFUA_8G06820)"/>
    <property type="match status" value="1"/>
</dbReference>
<keyword evidence="17" id="KW-1185">Reference proteome</keyword>
<evidence type="ECO:0000256" key="12">
    <source>
        <dbReference type="ARBA" id="ARBA00049861"/>
    </source>
</evidence>
<dbReference type="InterPro" id="IPR004794">
    <property type="entry name" value="Eubact_RibD"/>
</dbReference>
<dbReference type="InterPro" id="IPR016193">
    <property type="entry name" value="Cytidine_deaminase-like"/>
</dbReference>
<dbReference type="Pfam" id="PF01872">
    <property type="entry name" value="RibD_C"/>
    <property type="match status" value="1"/>
</dbReference>
<evidence type="ECO:0000256" key="14">
    <source>
        <dbReference type="PIRNR" id="PIRNR006769"/>
    </source>
</evidence>
<keyword evidence="8 14" id="KW-0862">Zinc</keyword>
<dbReference type="PROSITE" id="PS51747">
    <property type="entry name" value="CYT_DCMP_DEAMINASES_2"/>
    <property type="match status" value="1"/>
</dbReference>
<dbReference type="PANTHER" id="PTHR38011:SF7">
    <property type="entry name" value="2,5-DIAMINO-6-RIBOSYLAMINO-4(3H)-PYRIMIDINONE 5'-PHOSPHATE REDUCTASE"/>
    <property type="match status" value="1"/>
</dbReference>
<keyword evidence="9 14" id="KW-0521">NADP</keyword>
<dbReference type="GO" id="GO:0008703">
    <property type="term" value="F:5-amino-6-(5-phosphoribosylamino)uracil reductase activity"/>
    <property type="evidence" value="ECO:0007669"/>
    <property type="project" value="UniProtKB-EC"/>
</dbReference>
<evidence type="ECO:0000313" key="16">
    <source>
        <dbReference type="EMBL" id="MFC6385844.1"/>
    </source>
</evidence>
<comment type="pathway">
    <text evidence="3 14">Cofactor biosynthesis; riboflavin biosynthesis; 5-amino-6-(D-ribitylamino)uracil from GTP: step 3/4.</text>
</comment>
<evidence type="ECO:0000256" key="13">
    <source>
        <dbReference type="ARBA" id="ARBA00049886"/>
    </source>
</evidence>